<evidence type="ECO:0000256" key="1">
    <source>
        <dbReference type="ARBA" id="ARBA00022908"/>
    </source>
</evidence>
<dbReference type="AlphaFoldDB" id="A0A398BM72"/>
<organism evidence="7 8">
    <name type="scientific">Gemmobacter lutimaris</name>
    <dbReference type="NCBI Taxonomy" id="2306023"/>
    <lineage>
        <taxon>Bacteria</taxon>
        <taxon>Pseudomonadati</taxon>
        <taxon>Pseudomonadota</taxon>
        <taxon>Alphaproteobacteria</taxon>
        <taxon>Rhodobacterales</taxon>
        <taxon>Paracoccaceae</taxon>
        <taxon>Gemmobacter</taxon>
    </lineage>
</organism>
<feature type="domain" description="Tyr recombinase" evidence="5">
    <location>
        <begin position="225"/>
        <end position="408"/>
    </location>
</feature>
<keyword evidence="1" id="KW-0229">DNA integration</keyword>
<feature type="domain" description="Core-binding (CB)" evidence="6">
    <location>
        <begin position="116"/>
        <end position="202"/>
    </location>
</feature>
<evidence type="ECO:0000259" key="6">
    <source>
        <dbReference type="PROSITE" id="PS51900"/>
    </source>
</evidence>
<dbReference type="Gene3D" id="1.10.443.10">
    <property type="entry name" value="Intergrase catalytic core"/>
    <property type="match status" value="1"/>
</dbReference>
<protein>
    <submittedName>
        <fullName evidence="7">Integrase</fullName>
    </submittedName>
</protein>
<dbReference type="Pfam" id="PF00589">
    <property type="entry name" value="Phage_integrase"/>
    <property type="match status" value="1"/>
</dbReference>
<dbReference type="InterPro" id="IPR010998">
    <property type="entry name" value="Integrase_recombinase_N"/>
</dbReference>
<keyword evidence="2 4" id="KW-0238">DNA-binding</keyword>
<sequence length="415" mass="46438">MFEEIFFPPAAKRHRAAALADERARYLCHLKEVGTSRASLRKCANDHLNLVLHLDLKDGEQLGMDDVLAAASTWSQPRGRRSETAATAKARQRFISHCRNLLRHIGWVHEVEKPRHPNHDQVVEYEDWLLRVRGLSEASVASLRLAADHFLFWLAERNLALAAVRIVDIDGSVAAEFERGAWSRRTIHNYANRLRTFIAFAQDRGWCRSGLAAGIMAPGFRPDETIPKGIKRSDVIRLLESTQGEKPSCKRDFAVLMLLANYGLRASEVAGLTLDDIDWENSTIRVRCTKPGRIHIWPLSQAVGHAILRYIRDARPTRHGRCLFLTACAPIKPLGRKNLTKLVSDRLAKIGVVSGRRGPHALRHAAAQHLLDHGTSMKVIGDFLGHRHPASTAIYAKVDLKSLREVAALDLEGLA</sequence>
<evidence type="ECO:0000313" key="8">
    <source>
        <dbReference type="Proteomes" id="UP000266649"/>
    </source>
</evidence>
<evidence type="ECO:0000256" key="2">
    <source>
        <dbReference type="ARBA" id="ARBA00023125"/>
    </source>
</evidence>
<dbReference type="InterPro" id="IPR002104">
    <property type="entry name" value="Integrase_catalytic"/>
</dbReference>
<dbReference type="PROSITE" id="PS51900">
    <property type="entry name" value="CB"/>
    <property type="match status" value="1"/>
</dbReference>
<dbReference type="PANTHER" id="PTHR30349">
    <property type="entry name" value="PHAGE INTEGRASE-RELATED"/>
    <property type="match status" value="1"/>
</dbReference>
<accession>A0A398BM72</accession>
<dbReference type="SUPFAM" id="SSF56349">
    <property type="entry name" value="DNA breaking-rejoining enzymes"/>
    <property type="match status" value="1"/>
</dbReference>
<evidence type="ECO:0000256" key="4">
    <source>
        <dbReference type="PROSITE-ProRule" id="PRU01248"/>
    </source>
</evidence>
<keyword evidence="3" id="KW-0233">DNA recombination</keyword>
<evidence type="ECO:0000256" key="3">
    <source>
        <dbReference type="ARBA" id="ARBA00023172"/>
    </source>
</evidence>
<proteinExistence type="predicted"/>
<dbReference type="Gene3D" id="1.10.150.130">
    <property type="match status" value="1"/>
</dbReference>
<dbReference type="RefSeq" id="WP_119136904.1">
    <property type="nucleotide sequence ID" value="NZ_QXXQ01000042.1"/>
</dbReference>
<dbReference type="GO" id="GO:0006310">
    <property type="term" value="P:DNA recombination"/>
    <property type="evidence" value="ECO:0007669"/>
    <property type="project" value="UniProtKB-KW"/>
</dbReference>
<evidence type="ECO:0000259" key="5">
    <source>
        <dbReference type="PROSITE" id="PS51898"/>
    </source>
</evidence>
<dbReference type="PROSITE" id="PS51898">
    <property type="entry name" value="TYR_RECOMBINASE"/>
    <property type="match status" value="1"/>
</dbReference>
<dbReference type="InterPro" id="IPR013762">
    <property type="entry name" value="Integrase-like_cat_sf"/>
</dbReference>
<dbReference type="PANTHER" id="PTHR30349:SF90">
    <property type="entry name" value="TYROSINE RECOMBINASE XERD"/>
    <property type="match status" value="1"/>
</dbReference>
<name>A0A398BM72_9RHOB</name>
<dbReference type="InterPro" id="IPR011010">
    <property type="entry name" value="DNA_brk_join_enz"/>
</dbReference>
<keyword evidence="8" id="KW-1185">Reference proteome</keyword>
<dbReference type="CDD" id="cd01188">
    <property type="entry name" value="INT_RitA_C_like"/>
    <property type="match status" value="1"/>
</dbReference>
<dbReference type="EMBL" id="QXXQ01000042">
    <property type="protein sequence ID" value="RID89618.1"/>
    <property type="molecule type" value="Genomic_DNA"/>
</dbReference>
<dbReference type="GO" id="GO:0015074">
    <property type="term" value="P:DNA integration"/>
    <property type="evidence" value="ECO:0007669"/>
    <property type="project" value="UniProtKB-KW"/>
</dbReference>
<reference evidence="7 8" key="1">
    <citation type="submission" date="2018-09" db="EMBL/GenBank/DDBJ databases">
        <title>Gemmobacter lutimaris sp. nov., a marine bacterium isolated from tidal flat.</title>
        <authorList>
            <person name="Lee D.W."/>
            <person name="Yoo Y."/>
            <person name="Kim J.-J."/>
            <person name="Kim B.S."/>
        </authorList>
    </citation>
    <scope>NUCLEOTIDE SEQUENCE [LARGE SCALE GENOMIC DNA]</scope>
    <source>
        <strain evidence="7 8">YJ-T1-11</strain>
    </source>
</reference>
<comment type="caution">
    <text evidence="7">The sequence shown here is derived from an EMBL/GenBank/DDBJ whole genome shotgun (WGS) entry which is preliminary data.</text>
</comment>
<dbReference type="InterPro" id="IPR050090">
    <property type="entry name" value="Tyrosine_recombinase_XerCD"/>
</dbReference>
<dbReference type="InterPro" id="IPR044068">
    <property type="entry name" value="CB"/>
</dbReference>
<dbReference type="Proteomes" id="UP000266649">
    <property type="component" value="Unassembled WGS sequence"/>
</dbReference>
<dbReference type="GO" id="GO:0003677">
    <property type="term" value="F:DNA binding"/>
    <property type="evidence" value="ECO:0007669"/>
    <property type="project" value="UniProtKB-UniRule"/>
</dbReference>
<evidence type="ECO:0000313" key="7">
    <source>
        <dbReference type="EMBL" id="RID89618.1"/>
    </source>
</evidence>
<gene>
    <name evidence="7" type="ORF">D2N39_22305</name>
</gene>
<dbReference type="OrthoDB" id="6388170at2"/>